<dbReference type="RefSeq" id="WP_167964714.1">
    <property type="nucleotide sequence ID" value="NZ_JAATJJ010000002.1"/>
</dbReference>
<reference evidence="1 2" key="1">
    <citation type="submission" date="2020-03" db="EMBL/GenBank/DDBJ databases">
        <title>Genomic Encyclopedia of Type Strains, Phase IV (KMG-IV): sequencing the most valuable type-strain genomes for metagenomic binning, comparative biology and taxonomic classification.</title>
        <authorList>
            <person name="Goeker M."/>
        </authorList>
    </citation>
    <scope>NUCLEOTIDE SEQUENCE [LARGE SCALE GENOMIC DNA]</scope>
    <source>
        <strain evidence="1 2">DSM 29762</strain>
    </source>
</reference>
<proteinExistence type="predicted"/>
<organism evidence="1 2">
    <name type="scientific">Saonia flava</name>
    <dbReference type="NCBI Taxonomy" id="523696"/>
    <lineage>
        <taxon>Bacteria</taxon>
        <taxon>Pseudomonadati</taxon>
        <taxon>Bacteroidota</taxon>
        <taxon>Flavobacteriia</taxon>
        <taxon>Flavobacteriales</taxon>
        <taxon>Flavobacteriaceae</taxon>
        <taxon>Saonia</taxon>
    </lineage>
</organism>
<evidence type="ECO:0008006" key="3">
    <source>
        <dbReference type="Google" id="ProtNLM"/>
    </source>
</evidence>
<dbReference type="AlphaFoldDB" id="A0A846R2A4"/>
<evidence type="ECO:0000313" key="2">
    <source>
        <dbReference type="Proteomes" id="UP000590442"/>
    </source>
</evidence>
<keyword evidence="2" id="KW-1185">Reference proteome</keyword>
<protein>
    <recommendedName>
        <fullName evidence="3">Sensor of ECF-type sigma factor</fullName>
    </recommendedName>
</protein>
<dbReference type="Proteomes" id="UP000590442">
    <property type="component" value="Unassembled WGS sequence"/>
</dbReference>
<gene>
    <name evidence="1" type="ORF">GGR42_002556</name>
</gene>
<accession>A0A846R2A4</accession>
<evidence type="ECO:0000313" key="1">
    <source>
        <dbReference type="EMBL" id="NJB72065.1"/>
    </source>
</evidence>
<name>A0A846R2A4_9FLAO</name>
<comment type="caution">
    <text evidence="1">The sequence shown here is derived from an EMBL/GenBank/DDBJ whole genome shotgun (WGS) entry which is preliminary data.</text>
</comment>
<dbReference type="EMBL" id="JAATJJ010000002">
    <property type="protein sequence ID" value="NJB72065.1"/>
    <property type="molecule type" value="Genomic_DNA"/>
</dbReference>
<sequence length="148" mass="17469">MMKNRIVLFIAVFLMTVTMSFGQDKPDFEKIKALKVAFFTERLSLSSNEAESFWPIYNEYEEKRHRLGKEQYHGFYSKLGDENISEKEADALLNKYLSIEEEEEELDKAFMLKVKKMLSAKKTLLLVKAEKDFQKELIRGYRKKHGGR</sequence>